<keyword evidence="2 5" id="KW-0863">Zinc-finger</keyword>
<dbReference type="AlphaFoldDB" id="A0A1X7U6U6"/>
<reference evidence="7" key="2">
    <citation type="submission" date="2017-05" db="UniProtKB">
        <authorList>
            <consortium name="EnsemblMetazoa"/>
        </authorList>
    </citation>
    <scope>IDENTIFICATION</scope>
</reference>
<dbReference type="GO" id="GO:0006357">
    <property type="term" value="P:regulation of transcription by RNA polymerase II"/>
    <property type="evidence" value="ECO:0007669"/>
    <property type="project" value="TreeGrafter"/>
</dbReference>
<keyword evidence="1" id="KW-0479">Metal-binding</keyword>
<dbReference type="PANTHER" id="PTHR46600">
    <property type="entry name" value="THAP DOMAIN-CONTAINING"/>
    <property type="match status" value="1"/>
</dbReference>
<evidence type="ECO:0000313" key="8">
    <source>
        <dbReference type="Proteomes" id="UP000007879"/>
    </source>
</evidence>
<dbReference type="PROSITE" id="PS50950">
    <property type="entry name" value="ZF_THAP"/>
    <property type="match status" value="1"/>
</dbReference>
<evidence type="ECO:0000256" key="2">
    <source>
        <dbReference type="ARBA" id="ARBA00022771"/>
    </source>
</evidence>
<evidence type="ECO:0000256" key="5">
    <source>
        <dbReference type="PROSITE-ProRule" id="PRU00309"/>
    </source>
</evidence>
<proteinExistence type="predicted"/>
<dbReference type="EnsemblMetazoa" id="Aqu2.1.23176_001">
    <property type="protein sequence ID" value="Aqu2.1.23176_001"/>
    <property type="gene ID" value="Aqu2.1.23176"/>
</dbReference>
<organism evidence="7">
    <name type="scientific">Amphimedon queenslandica</name>
    <name type="common">Sponge</name>
    <dbReference type="NCBI Taxonomy" id="400682"/>
    <lineage>
        <taxon>Eukaryota</taxon>
        <taxon>Metazoa</taxon>
        <taxon>Porifera</taxon>
        <taxon>Demospongiae</taxon>
        <taxon>Heteroscleromorpha</taxon>
        <taxon>Haplosclerida</taxon>
        <taxon>Niphatidae</taxon>
        <taxon>Amphimedon</taxon>
    </lineage>
</organism>
<dbReference type="SMART" id="SM00980">
    <property type="entry name" value="THAP"/>
    <property type="match status" value="1"/>
</dbReference>
<dbReference type="GO" id="GO:0003700">
    <property type="term" value="F:DNA-binding transcription factor activity"/>
    <property type="evidence" value="ECO:0007669"/>
    <property type="project" value="TreeGrafter"/>
</dbReference>
<reference evidence="8" key="1">
    <citation type="journal article" date="2010" name="Nature">
        <title>The Amphimedon queenslandica genome and the evolution of animal complexity.</title>
        <authorList>
            <person name="Srivastava M."/>
            <person name="Simakov O."/>
            <person name="Chapman J."/>
            <person name="Fahey B."/>
            <person name="Gauthier M.E."/>
            <person name="Mitros T."/>
            <person name="Richards G.S."/>
            <person name="Conaco C."/>
            <person name="Dacre M."/>
            <person name="Hellsten U."/>
            <person name="Larroux C."/>
            <person name="Putnam N.H."/>
            <person name="Stanke M."/>
            <person name="Adamska M."/>
            <person name="Darling A."/>
            <person name="Degnan S.M."/>
            <person name="Oakley T.H."/>
            <person name="Plachetzki D.C."/>
            <person name="Zhai Y."/>
            <person name="Adamski M."/>
            <person name="Calcino A."/>
            <person name="Cummins S.F."/>
            <person name="Goodstein D.M."/>
            <person name="Harris C."/>
            <person name="Jackson D.J."/>
            <person name="Leys S.P."/>
            <person name="Shu S."/>
            <person name="Woodcroft B.J."/>
            <person name="Vervoort M."/>
            <person name="Kosik K.S."/>
            <person name="Manning G."/>
            <person name="Degnan B.M."/>
            <person name="Rokhsar D.S."/>
        </authorList>
    </citation>
    <scope>NUCLEOTIDE SEQUENCE [LARGE SCALE GENOMIC DNA]</scope>
</reference>
<feature type="domain" description="THAP-type" evidence="6">
    <location>
        <begin position="1"/>
        <end position="91"/>
    </location>
</feature>
<dbReference type="EnsemblMetazoa" id="XM_011407682.1">
    <property type="protein sequence ID" value="XP_011405984.1"/>
    <property type="gene ID" value="LOC100634533"/>
</dbReference>
<dbReference type="Pfam" id="PF05485">
    <property type="entry name" value="THAP"/>
    <property type="match status" value="1"/>
</dbReference>
<dbReference type="Proteomes" id="UP000007879">
    <property type="component" value="Unassembled WGS sequence"/>
</dbReference>
<evidence type="ECO:0000256" key="3">
    <source>
        <dbReference type="ARBA" id="ARBA00022833"/>
    </source>
</evidence>
<keyword evidence="8" id="KW-1185">Reference proteome</keyword>
<evidence type="ECO:0000313" key="7">
    <source>
        <dbReference type="EnsemblMetazoa" id="Aqu2.1.23176_001"/>
    </source>
</evidence>
<sequence length="111" mass="12557">MPNRCVAYSCSNTTNVAGISTYYFPKDSCLKKKFVDQVKKTRDKWSEPTAHSVLCCNHFSQDCFEGGFELGKGFGIKKKRKLKENAVPTIFNRNQRDDCDSTTSADKEESV</sequence>
<protein>
    <recommendedName>
        <fullName evidence="6">THAP-type domain-containing protein</fullName>
    </recommendedName>
</protein>
<evidence type="ECO:0000256" key="1">
    <source>
        <dbReference type="ARBA" id="ARBA00022723"/>
    </source>
</evidence>
<dbReference type="InterPro" id="IPR026516">
    <property type="entry name" value="THAP1/10"/>
</dbReference>
<dbReference type="GO" id="GO:0008270">
    <property type="term" value="F:zinc ion binding"/>
    <property type="evidence" value="ECO:0007669"/>
    <property type="project" value="UniProtKB-KW"/>
</dbReference>
<dbReference type="SUPFAM" id="SSF57716">
    <property type="entry name" value="Glucocorticoid receptor-like (DNA-binding domain)"/>
    <property type="match status" value="1"/>
</dbReference>
<keyword evidence="3" id="KW-0862">Zinc</keyword>
<gene>
    <name evidence="7" type="primary">100634533</name>
</gene>
<dbReference type="PANTHER" id="PTHR46600:SF7">
    <property type="entry name" value="SI:DKEY-228B2.6-RELATED"/>
    <property type="match status" value="1"/>
</dbReference>
<dbReference type="OMA" id="RTREHWK"/>
<dbReference type="InParanoid" id="A0A1X7U6U6"/>
<dbReference type="GO" id="GO:0000978">
    <property type="term" value="F:RNA polymerase II cis-regulatory region sequence-specific DNA binding"/>
    <property type="evidence" value="ECO:0007669"/>
    <property type="project" value="TreeGrafter"/>
</dbReference>
<dbReference type="GO" id="GO:0005634">
    <property type="term" value="C:nucleus"/>
    <property type="evidence" value="ECO:0007669"/>
    <property type="project" value="TreeGrafter"/>
</dbReference>
<dbReference type="KEGG" id="aqu:100634533"/>
<keyword evidence="4 5" id="KW-0238">DNA-binding</keyword>
<evidence type="ECO:0000256" key="4">
    <source>
        <dbReference type="ARBA" id="ARBA00023125"/>
    </source>
</evidence>
<name>A0A1X7U6U6_AMPQE</name>
<accession>A0A1X7U6U6</accession>
<dbReference type="InterPro" id="IPR006612">
    <property type="entry name" value="THAP_Znf"/>
</dbReference>
<evidence type="ECO:0000259" key="6">
    <source>
        <dbReference type="PROSITE" id="PS50950"/>
    </source>
</evidence>
<dbReference type="OrthoDB" id="6496718at2759"/>